<dbReference type="GO" id="GO:0006233">
    <property type="term" value="P:dTDP biosynthetic process"/>
    <property type="evidence" value="ECO:0007669"/>
    <property type="project" value="InterPro"/>
</dbReference>
<gene>
    <name evidence="11" type="ORF">CAOG_004422</name>
</gene>
<accession>A0A0D2WR91</accession>
<evidence type="ECO:0000256" key="2">
    <source>
        <dbReference type="ARBA" id="ARBA00009776"/>
    </source>
</evidence>
<evidence type="ECO:0000256" key="7">
    <source>
        <dbReference type="ARBA" id="ARBA00022741"/>
    </source>
</evidence>
<keyword evidence="8 11" id="KW-0418">Kinase</keyword>
<dbReference type="FunCoup" id="A0A0D2WR91">
    <property type="interactions" value="318"/>
</dbReference>
<dbReference type="EC" id="2.7.4.9" evidence="3"/>
<evidence type="ECO:0000256" key="5">
    <source>
        <dbReference type="ARBA" id="ARBA00022679"/>
    </source>
</evidence>
<feature type="domain" description="Thymidylate kinase-like" evidence="10">
    <location>
        <begin position="14"/>
        <end position="190"/>
    </location>
</feature>
<evidence type="ECO:0000256" key="1">
    <source>
        <dbReference type="ARBA" id="ARBA00004992"/>
    </source>
</evidence>
<dbReference type="PhylomeDB" id="A0A0D2WR91"/>
<evidence type="ECO:0000256" key="6">
    <source>
        <dbReference type="ARBA" id="ARBA00022727"/>
    </source>
</evidence>
<evidence type="ECO:0000259" key="10">
    <source>
        <dbReference type="Pfam" id="PF02223"/>
    </source>
</evidence>
<comment type="pathway">
    <text evidence="1">Pyrimidine metabolism; dTTP biosynthesis.</text>
</comment>
<dbReference type="InterPro" id="IPR018095">
    <property type="entry name" value="Thymidylate_kin_CS"/>
</dbReference>
<dbReference type="InterPro" id="IPR018094">
    <property type="entry name" value="Thymidylate_kinase"/>
</dbReference>
<dbReference type="Proteomes" id="UP000008743">
    <property type="component" value="Unassembled WGS sequence"/>
</dbReference>
<dbReference type="InterPro" id="IPR027417">
    <property type="entry name" value="P-loop_NTPase"/>
</dbReference>
<comment type="similarity">
    <text evidence="2">Belongs to the thymidylate kinase family.</text>
</comment>
<reference evidence="12" key="1">
    <citation type="submission" date="2011-02" db="EMBL/GenBank/DDBJ databases">
        <title>The Genome Sequence of Capsaspora owczarzaki ATCC 30864.</title>
        <authorList>
            <person name="Russ C."/>
            <person name="Cuomo C."/>
            <person name="Burger G."/>
            <person name="Gray M.W."/>
            <person name="Holland P.W.H."/>
            <person name="King N."/>
            <person name="Lang F.B.F."/>
            <person name="Roger A.J."/>
            <person name="Ruiz-Trillo I."/>
            <person name="Young S.K."/>
            <person name="Zeng Q."/>
            <person name="Gargeya S."/>
            <person name="Alvarado L."/>
            <person name="Berlin A."/>
            <person name="Chapman S.B."/>
            <person name="Chen Z."/>
            <person name="Freedman E."/>
            <person name="Gellesch M."/>
            <person name="Goldberg J."/>
            <person name="Griggs A."/>
            <person name="Gujja S."/>
            <person name="Heilman E."/>
            <person name="Heiman D."/>
            <person name="Howarth C."/>
            <person name="Mehta T."/>
            <person name="Neiman D."/>
            <person name="Pearson M."/>
            <person name="Roberts A."/>
            <person name="Saif S."/>
            <person name="Shea T."/>
            <person name="Shenoy N."/>
            <person name="Sisk P."/>
            <person name="Stolte C."/>
            <person name="Sykes S."/>
            <person name="White J."/>
            <person name="Yandava C."/>
            <person name="Haas B."/>
            <person name="Nusbaum C."/>
            <person name="Birren B."/>
        </authorList>
    </citation>
    <scope>NUCLEOTIDE SEQUENCE</scope>
    <source>
        <strain evidence="12">ATCC 30864</strain>
    </source>
</reference>
<dbReference type="GO" id="GO:0004798">
    <property type="term" value="F:dTMP kinase activity"/>
    <property type="evidence" value="ECO:0007669"/>
    <property type="project" value="UniProtKB-EC"/>
</dbReference>
<dbReference type="OrthoDB" id="425602at2759"/>
<proteinExistence type="inferred from homology"/>
<dbReference type="NCBIfam" id="TIGR00041">
    <property type="entry name" value="DTMP_kinase"/>
    <property type="match status" value="1"/>
</dbReference>
<dbReference type="GO" id="GO:0006227">
    <property type="term" value="P:dUDP biosynthetic process"/>
    <property type="evidence" value="ECO:0007669"/>
    <property type="project" value="TreeGrafter"/>
</dbReference>
<keyword evidence="9" id="KW-0067">ATP-binding</keyword>
<keyword evidence="12" id="KW-1185">Reference proteome</keyword>
<evidence type="ECO:0000313" key="12">
    <source>
        <dbReference type="Proteomes" id="UP000008743"/>
    </source>
</evidence>
<keyword evidence="6" id="KW-0545">Nucleotide biosynthesis</keyword>
<dbReference type="GO" id="GO:0005634">
    <property type="term" value="C:nucleus"/>
    <property type="evidence" value="ECO:0007669"/>
    <property type="project" value="TreeGrafter"/>
</dbReference>
<dbReference type="FunFam" id="3.40.50.300:FF:000679">
    <property type="entry name" value="Thymidylate kinase"/>
    <property type="match status" value="1"/>
</dbReference>
<evidence type="ECO:0000256" key="8">
    <source>
        <dbReference type="ARBA" id="ARBA00022777"/>
    </source>
</evidence>
<evidence type="ECO:0000256" key="3">
    <source>
        <dbReference type="ARBA" id="ARBA00012980"/>
    </source>
</evidence>
<evidence type="ECO:0000313" key="11">
    <source>
        <dbReference type="EMBL" id="KJE93668.1"/>
    </source>
</evidence>
<dbReference type="RefSeq" id="XP_004348250.1">
    <property type="nucleotide sequence ID" value="XM_004348200.2"/>
</dbReference>
<dbReference type="PANTHER" id="PTHR10344">
    <property type="entry name" value="THYMIDYLATE KINASE"/>
    <property type="match status" value="1"/>
</dbReference>
<dbReference type="CDD" id="cd01672">
    <property type="entry name" value="TMPK"/>
    <property type="match status" value="1"/>
</dbReference>
<organism evidence="11 12">
    <name type="scientific">Capsaspora owczarzaki (strain ATCC 30864)</name>
    <dbReference type="NCBI Taxonomy" id="595528"/>
    <lineage>
        <taxon>Eukaryota</taxon>
        <taxon>Filasterea</taxon>
        <taxon>Capsaspora</taxon>
    </lineage>
</organism>
<name>A0A0D2WR91_CAPO3</name>
<dbReference type="GO" id="GO:0006235">
    <property type="term" value="P:dTTP biosynthetic process"/>
    <property type="evidence" value="ECO:0007669"/>
    <property type="project" value="TreeGrafter"/>
</dbReference>
<dbReference type="Pfam" id="PF02223">
    <property type="entry name" value="Thymidylate_kin"/>
    <property type="match status" value="1"/>
</dbReference>
<dbReference type="GO" id="GO:0005829">
    <property type="term" value="C:cytosol"/>
    <property type="evidence" value="ECO:0007669"/>
    <property type="project" value="TreeGrafter"/>
</dbReference>
<dbReference type="PROSITE" id="PS01331">
    <property type="entry name" value="THYMIDYLATE_KINASE"/>
    <property type="match status" value="1"/>
</dbReference>
<protein>
    <recommendedName>
        <fullName evidence="4">Thymidylate kinase</fullName>
        <ecNumber evidence="3">2.7.4.9</ecNumber>
    </recommendedName>
</protein>
<keyword evidence="7" id="KW-0547">Nucleotide-binding</keyword>
<dbReference type="SUPFAM" id="SSF52540">
    <property type="entry name" value="P-loop containing nucleoside triphosphate hydrolases"/>
    <property type="match status" value="1"/>
</dbReference>
<dbReference type="AlphaFoldDB" id="A0A0D2WR91"/>
<dbReference type="HAMAP" id="MF_00165">
    <property type="entry name" value="Thymidylate_kinase"/>
    <property type="match status" value="1"/>
</dbReference>
<dbReference type="STRING" id="595528.A0A0D2WR91"/>
<evidence type="ECO:0000256" key="9">
    <source>
        <dbReference type="ARBA" id="ARBA00022840"/>
    </source>
</evidence>
<dbReference type="PANTHER" id="PTHR10344:SF1">
    <property type="entry name" value="THYMIDYLATE KINASE"/>
    <property type="match status" value="1"/>
</dbReference>
<dbReference type="InParanoid" id="A0A0D2WR91"/>
<dbReference type="Gene3D" id="3.40.50.300">
    <property type="entry name" value="P-loop containing nucleotide triphosphate hydrolases"/>
    <property type="match status" value="1"/>
</dbReference>
<dbReference type="eggNOG" id="KOG3327">
    <property type="taxonomic scope" value="Eukaryota"/>
</dbReference>
<dbReference type="GO" id="GO:0004550">
    <property type="term" value="F:nucleoside diphosphate kinase activity"/>
    <property type="evidence" value="ECO:0007669"/>
    <property type="project" value="TreeGrafter"/>
</dbReference>
<dbReference type="InterPro" id="IPR039430">
    <property type="entry name" value="Thymidylate_kin-like_dom"/>
</dbReference>
<dbReference type="GO" id="GO:0005739">
    <property type="term" value="C:mitochondrion"/>
    <property type="evidence" value="ECO:0007669"/>
    <property type="project" value="TreeGrafter"/>
</dbReference>
<dbReference type="GO" id="GO:0005524">
    <property type="term" value="F:ATP binding"/>
    <property type="evidence" value="ECO:0007669"/>
    <property type="project" value="UniProtKB-KW"/>
</dbReference>
<dbReference type="OMA" id="YWHQFDA"/>
<dbReference type="EMBL" id="KE346365">
    <property type="protein sequence ID" value="KJE93668.1"/>
    <property type="molecule type" value="Genomic_DNA"/>
</dbReference>
<keyword evidence="5" id="KW-0808">Transferase</keyword>
<evidence type="ECO:0000256" key="4">
    <source>
        <dbReference type="ARBA" id="ARBA00017144"/>
    </source>
</evidence>
<sequence length="210" mass="23372">MSTSSLARGALIVFEGCDRSGKSTQCLMLVERLKALGKRVQHLRFPDRSTPTGQKINAYLANASEMQDDKIHQLFSENRWEAVPSMLEALKNGTTLVVDRYAFSGVAFSSAKGLDLEWCKKPDAGLPAPDAVIYLDIPIEAAMKRGDFGNERYETRAFQEKVAAQYKKLQTPSWMMMDARLPIDQLQADIFNIASKVIADAQNAPVGKLW</sequence>